<keyword evidence="3" id="KW-1185">Reference proteome</keyword>
<comment type="caution">
    <text evidence="2">The sequence shown here is derived from an EMBL/GenBank/DDBJ whole genome shotgun (WGS) entry which is preliminary data.</text>
</comment>
<name>A0ABM8VN97_9BACL</name>
<evidence type="ECO:0000313" key="3">
    <source>
        <dbReference type="Proteomes" id="UP000730618"/>
    </source>
</evidence>
<dbReference type="RefSeq" id="WP_218101161.1">
    <property type="nucleotide sequence ID" value="NZ_CAJVCE010000016.1"/>
</dbReference>
<protein>
    <submittedName>
        <fullName evidence="2">Uncharacterized protein</fullName>
    </submittedName>
</protein>
<evidence type="ECO:0000256" key="1">
    <source>
        <dbReference type="SAM" id="MobiDB-lite"/>
    </source>
</evidence>
<dbReference type="Proteomes" id="UP000730618">
    <property type="component" value="Unassembled WGS sequence"/>
</dbReference>
<feature type="compositionally biased region" description="Polar residues" evidence="1">
    <location>
        <begin position="128"/>
        <end position="138"/>
    </location>
</feature>
<dbReference type="EMBL" id="CAJVCE010000016">
    <property type="protein sequence ID" value="CAG7651181.1"/>
    <property type="molecule type" value="Genomic_DNA"/>
</dbReference>
<accession>A0ABM8VN97</accession>
<evidence type="ECO:0000313" key="2">
    <source>
        <dbReference type="EMBL" id="CAG7651181.1"/>
    </source>
</evidence>
<organism evidence="2 3">
    <name type="scientific">Paenibacillus allorhizosphaerae</name>
    <dbReference type="NCBI Taxonomy" id="2849866"/>
    <lineage>
        <taxon>Bacteria</taxon>
        <taxon>Bacillati</taxon>
        <taxon>Bacillota</taxon>
        <taxon>Bacilli</taxon>
        <taxon>Bacillales</taxon>
        <taxon>Paenibacillaceae</taxon>
        <taxon>Paenibacillus</taxon>
    </lineage>
</organism>
<feature type="region of interest" description="Disordered" evidence="1">
    <location>
        <begin position="107"/>
        <end position="162"/>
    </location>
</feature>
<gene>
    <name evidence="2" type="ORF">PAECIP111802_04898</name>
</gene>
<feature type="compositionally biased region" description="Basic and acidic residues" evidence="1">
    <location>
        <begin position="139"/>
        <end position="159"/>
    </location>
</feature>
<proteinExistence type="predicted"/>
<sequence>MAKHPKAGNSGYEAGQGRTFTPSIGAEWTDEFNSLMNSLNKSRNEMTEDLIREGLKARKGKETGLTTFYSEAEIEFLKNPVIQKLIKDYYLLMNGVSASAVLYDPPAERSAPATPSNKEMSHERNKSSADNLSVATSEKTVDRSSEASKQHVDLIKSDDTDADDQMDLLKQAAAELQKMGLKKP</sequence>
<reference evidence="2 3" key="1">
    <citation type="submission" date="2021-06" db="EMBL/GenBank/DDBJ databases">
        <authorList>
            <person name="Criscuolo A."/>
        </authorList>
    </citation>
    <scope>NUCLEOTIDE SEQUENCE [LARGE SCALE GENOMIC DNA]</scope>
    <source>
        <strain evidence="3">CIP 111802</strain>
    </source>
</reference>